<dbReference type="SMART" id="SM00432">
    <property type="entry name" value="MADS"/>
    <property type="match status" value="1"/>
</dbReference>
<evidence type="ECO:0000313" key="10">
    <source>
        <dbReference type="Proteomes" id="UP001415857"/>
    </source>
</evidence>
<organism evidence="9 10">
    <name type="scientific">Liquidambar formosana</name>
    <name type="common">Formosan gum</name>
    <dbReference type="NCBI Taxonomy" id="63359"/>
    <lineage>
        <taxon>Eukaryota</taxon>
        <taxon>Viridiplantae</taxon>
        <taxon>Streptophyta</taxon>
        <taxon>Embryophyta</taxon>
        <taxon>Tracheophyta</taxon>
        <taxon>Spermatophyta</taxon>
        <taxon>Magnoliopsida</taxon>
        <taxon>eudicotyledons</taxon>
        <taxon>Gunneridae</taxon>
        <taxon>Pentapetalae</taxon>
        <taxon>Saxifragales</taxon>
        <taxon>Altingiaceae</taxon>
        <taxon>Liquidambar</taxon>
    </lineage>
</organism>
<dbReference type="GO" id="GO:0000977">
    <property type="term" value="F:RNA polymerase II transcription regulatory region sequence-specific DNA binding"/>
    <property type="evidence" value="ECO:0007669"/>
    <property type="project" value="InterPro"/>
</dbReference>
<dbReference type="EMBL" id="JBBPBK010000014">
    <property type="protein sequence ID" value="KAK9270530.1"/>
    <property type="molecule type" value="Genomic_DNA"/>
</dbReference>
<evidence type="ECO:0000259" key="8">
    <source>
        <dbReference type="PROSITE" id="PS51297"/>
    </source>
</evidence>
<dbReference type="CDD" id="cd00265">
    <property type="entry name" value="MADS_MEF2_like"/>
    <property type="match status" value="1"/>
</dbReference>
<name>A0AAP0NEW4_LIQFO</name>
<dbReference type="PROSITE" id="PS00350">
    <property type="entry name" value="MADS_BOX_1"/>
    <property type="match status" value="1"/>
</dbReference>
<accession>A0AAP0NEW4</accession>
<dbReference type="Pfam" id="PF00319">
    <property type="entry name" value="SRF-TF"/>
    <property type="match status" value="1"/>
</dbReference>
<reference evidence="9 10" key="1">
    <citation type="journal article" date="2024" name="Plant J.">
        <title>Genome sequences and population genomics reveal climatic adaptation and genomic divergence between two closely related sweetgum species.</title>
        <authorList>
            <person name="Xu W.Q."/>
            <person name="Ren C.Q."/>
            <person name="Zhang X.Y."/>
            <person name="Comes H.P."/>
            <person name="Liu X.H."/>
            <person name="Li Y.G."/>
            <person name="Kettle C.J."/>
            <person name="Jalonen R."/>
            <person name="Gaisberger H."/>
            <person name="Ma Y.Z."/>
            <person name="Qiu Y.X."/>
        </authorList>
    </citation>
    <scope>NUCLEOTIDE SEQUENCE [LARGE SCALE GENOMIC DNA]</scope>
    <source>
        <strain evidence="9">Hangzhou</strain>
    </source>
</reference>
<protein>
    <submittedName>
        <fullName evidence="9">Uncharacterized protein</fullName>
    </submittedName>
</protein>
<dbReference type="Gene3D" id="3.40.1810.10">
    <property type="entry name" value="Transcription factor, MADS-box"/>
    <property type="match status" value="1"/>
</dbReference>
<dbReference type="AlphaFoldDB" id="A0AAP0NEW4"/>
<dbReference type="PROSITE" id="PS50066">
    <property type="entry name" value="MADS_BOX_2"/>
    <property type="match status" value="1"/>
</dbReference>
<evidence type="ECO:0000259" key="7">
    <source>
        <dbReference type="PROSITE" id="PS50066"/>
    </source>
</evidence>
<evidence type="ECO:0000313" key="9">
    <source>
        <dbReference type="EMBL" id="KAK9270530.1"/>
    </source>
</evidence>
<feature type="domain" description="MADS-box" evidence="7">
    <location>
        <begin position="36"/>
        <end position="96"/>
    </location>
</feature>
<dbReference type="GO" id="GO:0003700">
    <property type="term" value="F:DNA-binding transcription factor activity"/>
    <property type="evidence" value="ECO:0007669"/>
    <property type="project" value="InterPro"/>
</dbReference>
<dbReference type="GO" id="GO:0045944">
    <property type="term" value="P:positive regulation of transcription by RNA polymerase II"/>
    <property type="evidence" value="ECO:0007669"/>
    <property type="project" value="InterPro"/>
</dbReference>
<keyword evidence="10" id="KW-1185">Reference proteome</keyword>
<dbReference type="PANTHER" id="PTHR48019">
    <property type="entry name" value="SERUM RESPONSE FACTOR HOMOLOG"/>
    <property type="match status" value="1"/>
</dbReference>
<evidence type="ECO:0000256" key="4">
    <source>
        <dbReference type="ARBA" id="ARBA00023163"/>
    </source>
</evidence>
<dbReference type="Proteomes" id="UP001415857">
    <property type="component" value="Unassembled WGS sequence"/>
</dbReference>
<keyword evidence="4" id="KW-0804">Transcription</keyword>
<evidence type="ECO:0000256" key="6">
    <source>
        <dbReference type="SAM" id="Coils"/>
    </source>
</evidence>
<dbReference type="InterPro" id="IPR036879">
    <property type="entry name" value="TF_MADSbox_sf"/>
</dbReference>
<dbReference type="GO" id="GO:0005634">
    <property type="term" value="C:nucleus"/>
    <property type="evidence" value="ECO:0007669"/>
    <property type="project" value="UniProtKB-SubCell"/>
</dbReference>
<dbReference type="PROSITE" id="PS51297">
    <property type="entry name" value="K_BOX"/>
    <property type="match status" value="1"/>
</dbReference>
<dbReference type="SUPFAM" id="SSF55455">
    <property type="entry name" value="SRF-like"/>
    <property type="match status" value="1"/>
</dbReference>
<dbReference type="InterPro" id="IPR002100">
    <property type="entry name" value="TF_MADSbox"/>
</dbReference>
<dbReference type="InterPro" id="IPR002487">
    <property type="entry name" value="TF_Kbox"/>
</dbReference>
<gene>
    <name evidence="9" type="ORF">L1049_026111</name>
</gene>
<evidence type="ECO:0000256" key="2">
    <source>
        <dbReference type="ARBA" id="ARBA00023015"/>
    </source>
</evidence>
<evidence type="ECO:0000256" key="5">
    <source>
        <dbReference type="ARBA" id="ARBA00023242"/>
    </source>
</evidence>
<dbReference type="Pfam" id="PF01486">
    <property type="entry name" value="K-box"/>
    <property type="match status" value="1"/>
</dbReference>
<dbReference type="GO" id="GO:0046983">
    <property type="term" value="F:protein dimerization activity"/>
    <property type="evidence" value="ECO:0007669"/>
    <property type="project" value="InterPro"/>
</dbReference>
<sequence length="255" mass="29420">MVWTFSSSLLLSPPFTCTDESYRRGTISIDRRDREMARGKIQIKRIENSTNRQVTYSKRRNGLFKKANELAILCDAKVSIIMVSSTGKLHEYTSPNTTTKQLLDQYQNTLRIDVWSSHYERMQENLRELKELNHKLRWEIRQRMGDCLNGLSMEELWGLEEEMDSSLKIVRDHKYHVLASQIQTHKKKARNVAEIHRSLLHDFDASYEDPSFGLVDNGGDYDSVLGGSRVFALQPSHPNLYSGGSSNLTTYTLLD</sequence>
<feature type="coiled-coil region" evidence="6">
    <location>
        <begin position="112"/>
        <end position="139"/>
    </location>
</feature>
<evidence type="ECO:0000256" key="1">
    <source>
        <dbReference type="ARBA" id="ARBA00004123"/>
    </source>
</evidence>
<keyword evidence="3" id="KW-0238">DNA-binding</keyword>
<evidence type="ECO:0000256" key="3">
    <source>
        <dbReference type="ARBA" id="ARBA00023125"/>
    </source>
</evidence>
<dbReference type="InterPro" id="IPR050142">
    <property type="entry name" value="MADS-box/MEF2_TF"/>
</dbReference>
<dbReference type="InterPro" id="IPR033896">
    <property type="entry name" value="MEF2-like_N"/>
</dbReference>
<keyword evidence="5" id="KW-0539">Nucleus</keyword>
<feature type="domain" description="K-box" evidence="8">
    <location>
        <begin position="119"/>
        <end position="209"/>
    </location>
</feature>
<keyword evidence="2" id="KW-0805">Transcription regulation</keyword>
<dbReference type="PRINTS" id="PR00404">
    <property type="entry name" value="MADSDOMAIN"/>
</dbReference>
<comment type="subcellular location">
    <subcellularLocation>
        <location evidence="1">Nucleus</location>
    </subcellularLocation>
</comment>
<keyword evidence="6" id="KW-0175">Coiled coil</keyword>
<proteinExistence type="predicted"/>
<comment type="caution">
    <text evidence="9">The sequence shown here is derived from an EMBL/GenBank/DDBJ whole genome shotgun (WGS) entry which is preliminary data.</text>
</comment>